<reference evidence="1" key="1">
    <citation type="submission" date="2021-06" db="EMBL/GenBank/DDBJ databases">
        <authorList>
            <person name="Kallberg Y."/>
            <person name="Tangrot J."/>
            <person name="Rosling A."/>
        </authorList>
    </citation>
    <scope>NUCLEOTIDE SEQUENCE</scope>
    <source>
        <strain evidence="1">AU212A</strain>
    </source>
</reference>
<gene>
    <name evidence="1" type="ORF">SCALOS_LOCUS3551</name>
</gene>
<sequence length="638" mass="72863">AVLAIIFSSTVSSSPILKSLDKGADDYLIKPFSARELITRIRTNIKLSIIRREIYFQRFEQERTKQLLFTISNTILSEVDLNKKFLNVIKEIYNRLPCDRIFIISNEQSESNNKIVALYEDLENITPIINPFLEINYKNKSQTFTKSQEYLNNNSGINISLDEYCDNVNKNASILSIEIILNNGSWGWLKLHRSPNSIWLDSEIELLQQVSNQISLAITYAELIEENAKKEIQIKVAEAANVTKSQILANTSHELRTPLGAIVGILSSFDTNTLSADQRDMITIMARASDIVLSIVNDILDVAKLEAHKVTLINRTFDLLDLLDSKIDEFGKKAGNKNVELIINYETDSLPRYVKSDPERVKFTDQGKIILRISMQSQANDKNKEDPTYNQIVKKENLLIELYDTGIGMDPKYIQHAWKSFSQGDMSLTRRQDGTGLGLSICKNLVEINGGEINAKSQLGKGSKFWFTWNVESLTMTHSLLETQYDEQIGHATRKKRMLIIHPVEDVRNAMLKYLKMIEKVDAFDTFDKGITAAKRYEELHNRPAYNITFIGLYENNKEEVLKAALELRGLGINSKNLEIIFIVFPNYEMNELANKLIEKVGGTTSILYTPITLKKLVNQFMHLEKNDDNNNYKSIYT</sequence>
<comment type="caution">
    <text evidence="1">The sequence shown here is derived from an EMBL/GenBank/DDBJ whole genome shotgun (WGS) entry which is preliminary data.</text>
</comment>
<evidence type="ECO:0000313" key="2">
    <source>
        <dbReference type="Proteomes" id="UP000789860"/>
    </source>
</evidence>
<proteinExistence type="predicted"/>
<evidence type="ECO:0000313" key="1">
    <source>
        <dbReference type="EMBL" id="CAG8508459.1"/>
    </source>
</evidence>
<accession>A0ACA9L383</accession>
<protein>
    <submittedName>
        <fullName evidence="1">10710_t:CDS:1</fullName>
    </submittedName>
</protein>
<keyword evidence="2" id="KW-1185">Reference proteome</keyword>
<dbReference type="EMBL" id="CAJVPM010004049">
    <property type="protein sequence ID" value="CAG8508459.1"/>
    <property type="molecule type" value="Genomic_DNA"/>
</dbReference>
<dbReference type="Proteomes" id="UP000789860">
    <property type="component" value="Unassembled WGS sequence"/>
</dbReference>
<name>A0ACA9L383_9GLOM</name>
<organism evidence="1 2">
    <name type="scientific">Scutellospora calospora</name>
    <dbReference type="NCBI Taxonomy" id="85575"/>
    <lineage>
        <taxon>Eukaryota</taxon>
        <taxon>Fungi</taxon>
        <taxon>Fungi incertae sedis</taxon>
        <taxon>Mucoromycota</taxon>
        <taxon>Glomeromycotina</taxon>
        <taxon>Glomeromycetes</taxon>
        <taxon>Diversisporales</taxon>
        <taxon>Gigasporaceae</taxon>
        <taxon>Scutellospora</taxon>
    </lineage>
</organism>
<feature type="non-terminal residue" evidence="1">
    <location>
        <position position="1"/>
    </location>
</feature>